<feature type="compositionally biased region" description="Basic and acidic residues" evidence="5">
    <location>
        <begin position="222"/>
        <end position="243"/>
    </location>
</feature>
<dbReference type="RefSeq" id="WP_116623648.1">
    <property type="nucleotide sequence ID" value="NZ_QURN01000006.1"/>
</dbReference>
<gene>
    <name evidence="6" type="ORF">DY251_09500</name>
</gene>
<evidence type="ECO:0000256" key="5">
    <source>
        <dbReference type="SAM" id="MobiDB-lite"/>
    </source>
</evidence>
<dbReference type="Proteomes" id="UP000262379">
    <property type="component" value="Unassembled WGS sequence"/>
</dbReference>
<dbReference type="EMBL" id="QURN01000006">
    <property type="protein sequence ID" value="RFC67814.1"/>
    <property type="molecule type" value="Genomic_DNA"/>
</dbReference>
<dbReference type="Pfam" id="PF13103">
    <property type="entry name" value="TonB_2"/>
    <property type="match status" value="1"/>
</dbReference>
<name>A0A371XFL0_9HYPH</name>
<dbReference type="SUPFAM" id="SSF74653">
    <property type="entry name" value="TolA/TonB C-terminal domain"/>
    <property type="match status" value="1"/>
</dbReference>
<evidence type="ECO:0000256" key="2">
    <source>
        <dbReference type="ARBA" id="ARBA00022692"/>
    </source>
</evidence>
<sequence>MKSSLTSSVVMHAVLLGLGLVSLSSPRSMDASVESVSVDIVPVEELAQVQVGDKKAPMAERPAPMPTSRPDTVPDAQKIGDNEVDTEKPPIPDAKPKPVESAQAPKPEPKPEEPVKKEEVQKTEKPKPVPATEVAQTEQPKEEVKPDPVKQPQPDPKPEKQAEPKPAEQPAEKVAEAQPLTTDSIAETIADSKPVEEAVKLPDNAPAPEAKPRPAEAQTAKAPDRKTSEKPVKEAASKPKAEDSEFSEDEVAALLSKEKTAGGGAKRSSQEASLGGKQNQGAKLSRGEEDALREQLSGCWTIPAGAEGGEGLRVKVAFNVDSSGKLDGRPRVEESSGNRAFDNSAVRAVQICDQQGLQLPAGKADVWSEIAVNFDPTAMF</sequence>
<feature type="region of interest" description="Disordered" evidence="5">
    <location>
        <begin position="51"/>
        <end position="290"/>
    </location>
</feature>
<accession>A0A371XFL0</accession>
<feature type="compositionally biased region" description="Basic and acidic residues" evidence="5">
    <location>
        <begin position="78"/>
        <end position="98"/>
    </location>
</feature>
<reference evidence="7" key="1">
    <citation type="submission" date="2018-08" db="EMBL/GenBank/DDBJ databases">
        <authorList>
            <person name="Im W.T."/>
        </authorList>
    </citation>
    <scope>NUCLEOTIDE SEQUENCE [LARGE SCALE GENOMIC DNA]</scope>
    <source>
        <strain evidence="7">LA-28</strain>
    </source>
</reference>
<keyword evidence="2" id="KW-0812">Transmembrane</keyword>
<proteinExistence type="predicted"/>
<evidence type="ECO:0000256" key="3">
    <source>
        <dbReference type="ARBA" id="ARBA00022989"/>
    </source>
</evidence>
<evidence type="ECO:0000256" key="4">
    <source>
        <dbReference type="ARBA" id="ARBA00023136"/>
    </source>
</evidence>
<evidence type="ECO:0000313" key="6">
    <source>
        <dbReference type="EMBL" id="RFC67814.1"/>
    </source>
</evidence>
<feature type="compositionally biased region" description="Basic and acidic residues" evidence="5">
    <location>
        <begin position="139"/>
        <end position="148"/>
    </location>
</feature>
<feature type="compositionally biased region" description="Basic and acidic residues" evidence="5">
    <location>
        <begin position="156"/>
        <end position="175"/>
    </location>
</feature>
<dbReference type="Gene3D" id="3.30.1150.10">
    <property type="match status" value="1"/>
</dbReference>
<keyword evidence="3" id="KW-1133">Transmembrane helix</keyword>
<evidence type="ECO:0000313" key="7">
    <source>
        <dbReference type="Proteomes" id="UP000262379"/>
    </source>
</evidence>
<dbReference type="GO" id="GO:0016020">
    <property type="term" value="C:membrane"/>
    <property type="evidence" value="ECO:0007669"/>
    <property type="project" value="UniProtKB-SubCell"/>
</dbReference>
<evidence type="ECO:0000256" key="1">
    <source>
        <dbReference type="ARBA" id="ARBA00004167"/>
    </source>
</evidence>
<keyword evidence="4" id="KW-0472">Membrane</keyword>
<comment type="subcellular location">
    <subcellularLocation>
        <location evidence="1">Membrane</location>
        <topology evidence="1">Single-pass membrane protein</topology>
    </subcellularLocation>
</comment>
<keyword evidence="7" id="KW-1185">Reference proteome</keyword>
<organism evidence="6 7">
    <name type="scientific">Mesorhizobium denitrificans</name>
    <dbReference type="NCBI Taxonomy" id="2294114"/>
    <lineage>
        <taxon>Bacteria</taxon>
        <taxon>Pseudomonadati</taxon>
        <taxon>Pseudomonadota</taxon>
        <taxon>Alphaproteobacteria</taxon>
        <taxon>Hyphomicrobiales</taxon>
        <taxon>Phyllobacteriaceae</taxon>
        <taxon>Mesorhizobium</taxon>
    </lineage>
</organism>
<dbReference type="InterPro" id="IPR006260">
    <property type="entry name" value="TonB/TolA_C"/>
</dbReference>
<dbReference type="NCBIfam" id="TIGR01352">
    <property type="entry name" value="tonB_Cterm"/>
    <property type="match status" value="1"/>
</dbReference>
<feature type="compositionally biased region" description="Basic and acidic residues" evidence="5">
    <location>
        <begin position="107"/>
        <end position="127"/>
    </location>
</feature>
<feature type="compositionally biased region" description="Polar residues" evidence="5">
    <location>
        <begin position="270"/>
        <end position="282"/>
    </location>
</feature>
<dbReference type="AlphaFoldDB" id="A0A371XFL0"/>
<protein>
    <submittedName>
        <fullName evidence="6">TonB family protein</fullName>
    </submittedName>
</protein>
<comment type="caution">
    <text evidence="6">The sequence shown here is derived from an EMBL/GenBank/DDBJ whole genome shotgun (WGS) entry which is preliminary data.</text>
</comment>